<dbReference type="Pfam" id="PF04229">
    <property type="entry name" value="GrpB"/>
    <property type="match status" value="1"/>
</dbReference>
<dbReference type="InterPro" id="IPR007344">
    <property type="entry name" value="GrpB/CoaE"/>
</dbReference>
<dbReference type="AlphaFoldDB" id="A0A150WK48"/>
<evidence type="ECO:0000313" key="1">
    <source>
        <dbReference type="EMBL" id="KYG64070.1"/>
    </source>
</evidence>
<dbReference type="Gene3D" id="3.30.460.10">
    <property type="entry name" value="Beta Polymerase, domain 2"/>
    <property type="match status" value="1"/>
</dbReference>
<organism evidence="1 2">
    <name type="scientific">Bdellovibrio bacteriovorus</name>
    <dbReference type="NCBI Taxonomy" id="959"/>
    <lineage>
        <taxon>Bacteria</taxon>
        <taxon>Pseudomonadati</taxon>
        <taxon>Bdellovibrionota</taxon>
        <taxon>Bdellovibrionia</taxon>
        <taxon>Bdellovibrionales</taxon>
        <taxon>Pseudobdellovibrionaceae</taxon>
        <taxon>Bdellovibrio</taxon>
    </lineage>
</organism>
<dbReference type="InterPro" id="IPR043519">
    <property type="entry name" value="NT_sf"/>
</dbReference>
<dbReference type="PANTHER" id="PTHR34822">
    <property type="entry name" value="GRPB DOMAIN PROTEIN (AFU_ORTHOLOGUE AFUA_1G01530)"/>
    <property type="match status" value="1"/>
</dbReference>
<dbReference type="PANTHER" id="PTHR34822:SF1">
    <property type="entry name" value="GRPB FAMILY PROTEIN"/>
    <property type="match status" value="1"/>
</dbReference>
<accession>A0A150WK48</accession>
<evidence type="ECO:0008006" key="3">
    <source>
        <dbReference type="Google" id="ProtNLM"/>
    </source>
</evidence>
<dbReference type="Proteomes" id="UP000075320">
    <property type="component" value="Unassembled WGS sequence"/>
</dbReference>
<dbReference type="SUPFAM" id="SSF81301">
    <property type="entry name" value="Nucleotidyltransferase"/>
    <property type="match status" value="1"/>
</dbReference>
<proteinExistence type="predicted"/>
<gene>
    <name evidence="1" type="ORF">AZI86_14805</name>
</gene>
<sequence>MEDFGLGLARDGRVELKVHQAEWDRAFIFESERIQKAISDFPMSLHHMGSTSISTISAKPILDILAEVSSIEKMDKAQSVLEALGYEYKGEYGIPGRRYCVLYNTDKTKGFVHLHAFEFGDKEIQKHLLFRDYLRTFPDVAKAYENLKKDLSLKFKRSEYSEMKSEFIKKTLIEARAELTR</sequence>
<name>A0A150WK48_BDEBC</name>
<protein>
    <recommendedName>
        <fullName evidence="3">Glutamate-rich protein grpB</fullName>
    </recommendedName>
</protein>
<keyword evidence="2" id="KW-1185">Reference proteome</keyword>
<reference evidence="1 2" key="1">
    <citation type="submission" date="2016-03" db="EMBL/GenBank/DDBJ databases">
        <authorList>
            <person name="Ploux O."/>
        </authorList>
    </citation>
    <scope>NUCLEOTIDE SEQUENCE [LARGE SCALE GENOMIC DNA]</scope>
    <source>
        <strain evidence="1 2">R0</strain>
    </source>
</reference>
<comment type="caution">
    <text evidence="1">The sequence shown here is derived from an EMBL/GenBank/DDBJ whole genome shotgun (WGS) entry which is preliminary data.</text>
</comment>
<dbReference type="EMBL" id="LUKE01000003">
    <property type="protein sequence ID" value="KYG64070.1"/>
    <property type="molecule type" value="Genomic_DNA"/>
</dbReference>
<evidence type="ECO:0000313" key="2">
    <source>
        <dbReference type="Proteomes" id="UP000075320"/>
    </source>
</evidence>